<dbReference type="EMBL" id="AQIB01140575">
    <property type="status" value="NOT_ANNOTATED_CDS"/>
    <property type="molecule type" value="Genomic_DNA"/>
</dbReference>
<organism evidence="2 3">
    <name type="scientific">Chlorocebus sabaeus</name>
    <name type="common">Green monkey</name>
    <name type="synonym">Simia sabaea</name>
    <dbReference type="NCBI Taxonomy" id="60711"/>
    <lineage>
        <taxon>Eukaryota</taxon>
        <taxon>Metazoa</taxon>
        <taxon>Chordata</taxon>
        <taxon>Craniata</taxon>
        <taxon>Vertebrata</taxon>
        <taxon>Euteleostomi</taxon>
        <taxon>Mammalia</taxon>
        <taxon>Eutheria</taxon>
        <taxon>Euarchontoglires</taxon>
        <taxon>Primates</taxon>
        <taxon>Haplorrhini</taxon>
        <taxon>Catarrhini</taxon>
        <taxon>Cercopithecidae</taxon>
        <taxon>Cercopithecinae</taxon>
        <taxon>Chlorocebus</taxon>
    </lineage>
</organism>
<feature type="compositionally biased region" description="Basic and acidic residues" evidence="1">
    <location>
        <begin position="69"/>
        <end position="87"/>
    </location>
</feature>
<reference evidence="2" key="2">
    <citation type="submission" date="2025-08" db="UniProtKB">
        <authorList>
            <consortium name="Ensembl"/>
        </authorList>
    </citation>
    <scope>IDENTIFICATION</scope>
</reference>
<dbReference type="Bgee" id="ENSCSAG00000015837">
    <property type="expression patterns" value="Expressed in blood"/>
</dbReference>
<evidence type="ECO:0000313" key="3">
    <source>
        <dbReference type="Proteomes" id="UP000029965"/>
    </source>
</evidence>
<dbReference type="Proteomes" id="UP000029965">
    <property type="component" value="Chromosome 24"/>
</dbReference>
<feature type="region of interest" description="Disordered" evidence="1">
    <location>
        <begin position="64"/>
        <end position="87"/>
    </location>
</feature>
<name>A0A0D9RTH9_CHLSB</name>
<reference evidence="2" key="3">
    <citation type="submission" date="2025-09" db="UniProtKB">
        <authorList>
            <consortium name="Ensembl"/>
        </authorList>
    </citation>
    <scope>IDENTIFICATION</scope>
</reference>
<reference evidence="2 3" key="1">
    <citation type="submission" date="2014-03" db="EMBL/GenBank/DDBJ databases">
        <authorList>
            <person name="Warren W."/>
            <person name="Wilson R.K."/>
        </authorList>
    </citation>
    <scope>NUCLEOTIDE SEQUENCE</scope>
</reference>
<dbReference type="AlphaFoldDB" id="A0A0D9RTH9"/>
<dbReference type="eggNOG" id="ENOG502TE9S">
    <property type="taxonomic scope" value="Eukaryota"/>
</dbReference>
<evidence type="ECO:0000256" key="1">
    <source>
        <dbReference type="SAM" id="MobiDB-lite"/>
    </source>
</evidence>
<accession>A0A0D9RTH9</accession>
<protein>
    <submittedName>
        <fullName evidence="2">Uncharacterized protein</fullName>
    </submittedName>
</protein>
<dbReference type="Ensembl" id="ENSCSAT00000013935.1">
    <property type="protein sequence ID" value="ENSCSAP00000011918.1"/>
    <property type="gene ID" value="ENSCSAG00000015837.1"/>
</dbReference>
<keyword evidence="3" id="KW-1185">Reference proteome</keyword>
<proteinExistence type="predicted"/>
<evidence type="ECO:0000313" key="2">
    <source>
        <dbReference type="Ensembl" id="ENSCSAP00000011918.1"/>
    </source>
</evidence>
<sequence length="87" mass="9724">MVINRCSLLPLLLPPQTENSTYTVLSAKEKLLCLSTRPHGLTETPNQELILQISEGRTPILTSFSSGAQEKEQQGERKKQHLPREVA</sequence>